<dbReference type="EMBL" id="CM047748">
    <property type="protein sequence ID" value="KAJ0013472.1"/>
    <property type="molecule type" value="Genomic_DNA"/>
</dbReference>
<organism evidence="1 2">
    <name type="scientific">Pistacia integerrima</name>
    <dbReference type="NCBI Taxonomy" id="434235"/>
    <lineage>
        <taxon>Eukaryota</taxon>
        <taxon>Viridiplantae</taxon>
        <taxon>Streptophyta</taxon>
        <taxon>Embryophyta</taxon>
        <taxon>Tracheophyta</taxon>
        <taxon>Spermatophyta</taxon>
        <taxon>Magnoliopsida</taxon>
        <taxon>eudicotyledons</taxon>
        <taxon>Gunneridae</taxon>
        <taxon>Pentapetalae</taxon>
        <taxon>rosids</taxon>
        <taxon>malvids</taxon>
        <taxon>Sapindales</taxon>
        <taxon>Anacardiaceae</taxon>
        <taxon>Pistacia</taxon>
    </lineage>
</organism>
<reference evidence="2" key="1">
    <citation type="journal article" date="2023" name="G3 (Bethesda)">
        <title>Genome assembly and association tests identify interacting loci associated with vigor, precocity, and sex in interspecific pistachio rootstocks.</title>
        <authorList>
            <person name="Palmer W."/>
            <person name="Jacygrad E."/>
            <person name="Sagayaradj S."/>
            <person name="Cavanaugh K."/>
            <person name="Han R."/>
            <person name="Bertier L."/>
            <person name="Beede B."/>
            <person name="Kafkas S."/>
            <person name="Golino D."/>
            <person name="Preece J."/>
            <person name="Michelmore R."/>
        </authorList>
    </citation>
    <scope>NUCLEOTIDE SEQUENCE [LARGE SCALE GENOMIC DNA]</scope>
</reference>
<evidence type="ECO:0000313" key="1">
    <source>
        <dbReference type="EMBL" id="KAJ0013472.1"/>
    </source>
</evidence>
<protein>
    <submittedName>
        <fullName evidence="1">Uncharacterized protein</fullName>
    </submittedName>
</protein>
<dbReference type="Proteomes" id="UP001163603">
    <property type="component" value="Chromosome 13"/>
</dbReference>
<accession>A0ACC0X934</accession>
<name>A0ACC0X934_9ROSI</name>
<evidence type="ECO:0000313" key="2">
    <source>
        <dbReference type="Proteomes" id="UP001163603"/>
    </source>
</evidence>
<gene>
    <name evidence="1" type="ORF">Pint_19617</name>
</gene>
<proteinExistence type="predicted"/>
<sequence>MLNADPWCFSKAANGNDLLKKELEVAAMCLSCNYKLFIDSKPLPTASMTDQNNSIQRTDEVLIGAFDPSNVGTLIVLVTSRKVVAGEGSKLTTGYYWIVLYTGICYR</sequence>
<keyword evidence="2" id="KW-1185">Reference proteome</keyword>
<comment type="caution">
    <text evidence="1">The sequence shown here is derived from an EMBL/GenBank/DDBJ whole genome shotgun (WGS) entry which is preliminary data.</text>
</comment>